<accession>A0A6A5VRK0</accession>
<dbReference type="AlphaFoldDB" id="A0A6A5VRK0"/>
<evidence type="ECO:0000256" key="1">
    <source>
        <dbReference type="SAM" id="Phobius"/>
    </source>
</evidence>
<organism evidence="3 4">
    <name type="scientific">Bimuria novae-zelandiae CBS 107.79</name>
    <dbReference type="NCBI Taxonomy" id="1447943"/>
    <lineage>
        <taxon>Eukaryota</taxon>
        <taxon>Fungi</taxon>
        <taxon>Dikarya</taxon>
        <taxon>Ascomycota</taxon>
        <taxon>Pezizomycotina</taxon>
        <taxon>Dothideomycetes</taxon>
        <taxon>Pleosporomycetidae</taxon>
        <taxon>Pleosporales</taxon>
        <taxon>Massarineae</taxon>
        <taxon>Didymosphaeriaceae</taxon>
        <taxon>Bimuria</taxon>
    </lineage>
</organism>
<evidence type="ECO:0000313" key="3">
    <source>
        <dbReference type="EMBL" id="KAF1979974.1"/>
    </source>
</evidence>
<reference evidence="3" key="1">
    <citation type="journal article" date="2020" name="Stud. Mycol.">
        <title>101 Dothideomycetes genomes: a test case for predicting lifestyles and emergence of pathogens.</title>
        <authorList>
            <person name="Haridas S."/>
            <person name="Albert R."/>
            <person name="Binder M."/>
            <person name="Bloem J."/>
            <person name="Labutti K."/>
            <person name="Salamov A."/>
            <person name="Andreopoulos B."/>
            <person name="Baker S."/>
            <person name="Barry K."/>
            <person name="Bills G."/>
            <person name="Bluhm B."/>
            <person name="Cannon C."/>
            <person name="Castanera R."/>
            <person name="Culley D."/>
            <person name="Daum C."/>
            <person name="Ezra D."/>
            <person name="Gonzalez J."/>
            <person name="Henrissat B."/>
            <person name="Kuo A."/>
            <person name="Liang C."/>
            <person name="Lipzen A."/>
            <person name="Lutzoni F."/>
            <person name="Magnuson J."/>
            <person name="Mondo S."/>
            <person name="Nolan M."/>
            <person name="Ohm R."/>
            <person name="Pangilinan J."/>
            <person name="Park H.-J."/>
            <person name="Ramirez L."/>
            <person name="Alfaro M."/>
            <person name="Sun H."/>
            <person name="Tritt A."/>
            <person name="Yoshinaga Y."/>
            <person name="Zwiers L.-H."/>
            <person name="Turgeon B."/>
            <person name="Goodwin S."/>
            <person name="Spatafora J."/>
            <person name="Crous P."/>
            <person name="Grigoriev I."/>
        </authorList>
    </citation>
    <scope>NUCLEOTIDE SEQUENCE</scope>
    <source>
        <strain evidence="3">CBS 107.79</strain>
    </source>
</reference>
<dbReference type="InterPro" id="IPR049326">
    <property type="entry name" value="Rhodopsin_dom_fungi"/>
</dbReference>
<feature type="transmembrane region" description="Helical" evidence="1">
    <location>
        <begin position="27"/>
        <end position="49"/>
    </location>
</feature>
<protein>
    <recommendedName>
        <fullName evidence="2">Rhodopsin domain-containing protein</fullName>
    </recommendedName>
</protein>
<dbReference type="EMBL" id="ML976657">
    <property type="protein sequence ID" value="KAF1979974.1"/>
    <property type="molecule type" value="Genomic_DNA"/>
</dbReference>
<proteinExistence type="predicted"/>
<keyword evidence="4" id="KW-1185">Reference proteome</keyword>
<keyword evidence="1" id="KW-1133">Transmembrane helix</keyword>
<name>A0A6A5VRK0_9PLEO</name>
<feature type="transmembrane region" description="Helical" evidence="1">
    <location>
        <begin position="61"/>
        <end position="85"/>
    </location>
</feature>
<feature type="domain" description="Rhodopsin" evidence="2">
    <location>
        <begin position="51"/>
        <end position="103"/>
    </location>
</feature>
<dbReference type="Proteomes" id="UP000800036">
    <property type="component" value="Unassembled WGS sequence"/>
</dbReference>
<evidence type="ECO:0000259" key="2">
    <source>
        <dbReference type="Pfam" id="PF20684"/>
    </source>
</evidence>
<keyword evidence="1" id="KW-0472">Membrane</keyword>
<keyword evidence="1" id="KW-0812">Transmembrane</keyword>
<gene>
    <name evidence="3" type="ORF">BU23DRAFT_446699</name>
</gene>
<dbReference type="Pfam" id="PF20684">
    <property type="entry name" value="Fung_rhodopsin"/>
    <property type="match status" value="1"/>
</dbReference>
<evidence type="ECO:0000313" key="4">
    <source>
        <dbReference type="Proteomes" id="UP000800036"/>
    </source>
</evidence>
<sequence length="120" mass="12936">MHSQEALAAVNTTSTMCGVSIRDKSDVLLYVSIVSGVLALVAIMMRTTVAVKARRLRWNDACALAAWVFSISLTVLQFITLGLGLGKDTWTVEPKNIIKVLQVGFAPEPVASPTQTDCSR</sequence>